<dbReference type="AlphaFoldDB" id="A0A2U8VVA3"/>
<proteinExistence type="predicted"/>
<accession>A0A2U8VVA3</accession>
<organism evidence="1 2">
    <name type="scientific">Methylobacterium radiodurans</name>
    <dbReference type="NCBI Taxonomy" id="2202828"/>
    <lineage>
        <taxon>Bacteria</taxon>
        <taxon>Pseudomonadati</taxon>
        <taxon>Pseudomonadota</taxon>
        <taxon>Alphaproteobacteria</taxon>
        <taxon>Hyphomicrobiales</taxon>
        <taxon>Methylobacteriaceae</taxon>
        <taxon>Methylobacterium</taxon>
    </lineage>
</organism>
<sequence length="454" mass="48986">MVSDLDVAWPTVDPGSPTARECLARAAALSVEARALSKRRDMEAAASLHLLAAELRREAGAWASCAENYRALVHHHLRCQDLTRAATYARKLLFVTERSSDQKERLEACLLAAAVFVEARLVASAAGAAAKAAKVVASFPDPKSRARLAALFERIGQLAVVPPAPVTGPGCDCGEARGCIVCHEGDDGIPDEFQVQIPRMPLDRHGSPRNSWGSAELSGIEAMMELPGPAGECRNWVGVSVEGGRYRIVMVPNRSARAMRAAREILEAARAAPKGTGFPPATVIQVVCALDAFINAVGFFLARSGGESWGSAIPPYVRKPDRSRFEHKPLQTRWSVVGQGMFGPQWEAERLESLGKLTELRNSLVHSRGEAERIALPLEPPIGMLVGLDAVAKPWAAPQPWADRIVTPALAEWSIGLGEGLIAAFRNSWHAECREEVRASLMSDAEARRILAGR</sequence>
<evidence type="ECO:0000313" key="1">
    <source>
        <dbReference type="EMBL" id="AWN37657.1"/>
    </source>
</evidence>
<keyword evidence="2" id="KW-1185">Reference proteome</keyword>
<name>A0A2U8VVA3_9HYPH</name>
<gene>
    <name evidence="1" type="ORF">DK427_19590</name>
</gene>
<dbReference type="EMBL" id="CP029551">
    <property type="protein sequence ID" value="AWN37657.1"/>
    <property type="molecule type" value="Genomic_DNA"/>
</dbReference>
<dbReference type="Proteomes" id="UP000246058">
    <property type="component" value="Chromosome"/>
</dbReference>
<reference evidence="1 2" key="1">
    <citation type="submission" date="2018-05" db="EMBL/GenBank/DDBJ databases">
        <title>Complete Genome Sequence of Methylobacterium sp. 17Sr1-43.</title>
        <authorList>
            <person name="Srinivasan S."/>
        </authorList>
    </citation>
    <scope>NUCLEOTIDE SEQUENCE [LARGE SCALE GENOMIC DNA]</scope>
    <source>
        <strain evidence="1 2">17Sr1-43</strain>
    </source>
</reference>
<protein>
    <submittedName>
        <fullName evidence="1">Uncharacterized protein</fullName>
    </submittedName>
</protein>
<evidence type="ECO:0000313" key="2">
    <source>
        <dbReference type="Proteomes" id="UP000246058"/>
    </source>
</evidence>
<dbReference type="KEGG" id="meti:DK427_19590"/>
<dbReference type="OrthoDB" id="8006186at2"/>